<gene>
    <name evidence="3" type="ORF">DP923_07590</name>
</gene>
<feature type="chain" id="PRO_5016992320" description="Oxygen tolerance" evidence="2">
    <location>
        <begin position="20"/>
        <end position="304"/>
    </location>
</feature>
<comment type="caution">
    <text evidence="3">The sequence shown here is derived from an EMBL/GenBank/DDBJ whole genome shotgun (WGS) entry which is preliminary data.</text>
</comment>
<organism evidence="3 4">
    <name type="scientific">Pontibacter arcticus</name>
    <dbReference type="NCBI Taxonomy" id="2080288"/>
    <lineage>
        <taxon>Bacteria</taxon>
        <taxon>Pseudomonadati</taxon>
        <taxon>Bacteroidota</taxon>
        <taxon>Cytophagia</taxon>
        <taxon>Cytophagales</taxon>
        <taxon>Hymenobacteraceae</taxon>
        <taxon>Pontibacter</taxon>
    </lineage>
</organism>
<reference evidence="3 4" key="2">
    <citation type="submission" date="2018-07" db="EMBL/GenBank/DDBJ databases">
        <title>Pontibacter sp. 2b14 genomic sequence and assembly.</title>
        <authorList>
            <person name="Du Z.-J."/>
        </authorList>
    </citation>
    <scope>NUCLEOTIDE SEQUENCE [LARGE SCALE GENOMIC DNA]</scope>
    <source>
        <strain evidence="3 4">2b14</strain>
    </source>
</reference>
<evidence type="ECO:0000313" key="3">
    <source>
        <dbReference type="EMBL" id="RAU83085.1"/>
    </source>
</evidence>
<keyword evidence="2" id="KW-0732">Signal</keyword>
<reference evidence="3 4" key="1">
    <citation type="submission" date="2018-06" db="EMBL/GenBank/DDBJ databases">
        <authorList>
            <person name="Liu Z.-W."/>
        </authorList>
    </citation>
    <scope>NUCLEOTIDE SEQUENCE [LARGE SCALE GENOMIC DNA]</scope>
    <source>
        <strain evidence="3 4">2b14</strain>
    </source>
</reference>
<dbReference type="RefSeq" id="WP_112305235.1">
    <property type="nucleotide sequence ID" value="NZ_QMDV01000002.1"/>
</dbReference>
<dbReference type="AlphaFoldDB" id="A0A364RFQ1"/>
<feature type="signal peptide" evidence="2">
    <location>
        <begin position="1"/>
        <end position="19"/>
    </location>
</feature>
<dbReference type="OrthoDB" id="848790at2"/>
<keyword evidence="1" id="KW-0812">Transmembrane</keyword>
<dbReference type="EMBL" id="QMDV01000002">
    <property type="protein sequence ID" value="RAU83085.1"/>
    <property type="molecule type" value="Genomic_DNA"/>
</dbReference>
<evidence type="ECO:0000256" key="1">
    <source>
        <dbReference type="SAM" id="Phobius"/>
    </source>
</evidence>
<dbReference type="Proteomes" id="UP000251692">
    <property type="component" value="Unassembled WGS sequence"/>
</dbReference>
<sequence>MRKFILFILCWLAQTLVLGQQAPKPVGSFSSDTVKIGELLRYTLVLRHAPTQEVILPDTSYNFAPFEFVRKEFYPTSTRAGISTDSVVYTVRTFETYPVQQLALPVYILQDADTIEVFSEAHSVAVQQLVNAVTEPLAVKAETGLATVEERFDWPVLLIWIVAGATFLSLIWFIFGQSIITKYKLYRLRQDHSFFTSRYNAHIDRFAKSGASQSIEKAISLWKNYLTKLERSAINSFTTKEIVEYYHDDEDVSTALRLCDKAIYGNLVNEPDTETNTALLELRKFAKSRYKIRREITKNVRKQR</sequence>
<keyword evidence="4" id="KW-1185">Reference proteome</keyword>
<keyword evidence="1" id="KW-1133">Transmembrane helix</keyword>
<accession>A0A364RFQ1</accession>
<protein>
    <recommendedName>
        <fullName evidence="5">Oxygen tolerance</fullName>
    </recommendedName>
</protein>
<evidence type="ECO:0008006" key="5">
    <source>
        <dbReference type="Google" id="ProtNLM"/>
    </source>
</evidence>
<evidence type="ECO:0000256" key="2">
    <source>
        <dbReference type="SAM" id="SignalP"/>
    </source>
</evidence>
<feature type="transmembrane region" description="Helical" evidence="1">
    <location>
        <begin position="157"/>
        <end position="180"/>
    </location>
</feature>
<name>A0A364RFQ1_9BACT</name>
<keyword evidence="1" id="KW-0472">Membrane</keyword>
<evidence type="ECO:0000313" key="4">
    <source>
        <dbReference type="Proteomes" id="UP000251692"/>
    </source>
</evidence>
<proteinExistence type="predicted"/>